<dbReference type="PANTHER" id="PTHR13343">
    <property type="entry name" value="CREG1 PROTEIN"/>
    <property type="match status" value="1"/>
</dbReference>
<dbReference type="InterPro" id="IPR055343">
    <property type="entry name" value="CREG_beta-barrel"/>
</dbReference>
<dbReference type="AlphaFoldDB" id="A0ABD1UG07"/>
<sequence length="206" mass="22771">MVDENSEEAGIGKRALFGRHPHFAESVNGRQLLHSISRPCPDDAPNFARWLVSQSSWGVLNTISSDWGGAPFGNVVSFSDGLPDKGKGIPYFYLTGLDPTASNALKDQRSSLTLSEYSLGTCGNTDPENPICAKITLTGKLKLVDGNSKEAEFGRTVLFVKHLEMKGWPKSHNFQVFKLEIENIFMINWFGGPKPLTVDQYLHPKM</sequence>
<dbReference type="Gene3D" id="2.30.110.10">
    <property type="entry name" value="Electron Transport, Fmn-binding Protein, Chain A"/>
    <property type="match status" value="1"/>
</dbReference>
<name>A0ABD1UG07_9LAMI</name>
<reference evidence="3" key="1">
    <citation type="submission" date="2024-07" db="EMBL/GenBank/DDBJ databases">
        <title>Two chromosome-level genome assemblies of Korean endemic species Abeliophyllum distichum and Forsythia ovata (Oleaceae).</title>
        <authorList>
            <person name="Jang H."/>
        </authorList>
    </citation>
    <scope>NUCLEOTIDE SEQUENCE [LARGE SCALE GENOMIC DNA]</scope>
</reference>
<dbReference type="Proteomes" id="UP001604277">
    <property type="component" value="Unassembled WGS sequence"/>
</dbReference>
<dbReference type="EMBL" id="JBFOLJ010000007">
    <property type="protein sequence ID" value="KAL2523458.1"/>
    <property type="molecule type" value="Genomic_DNA"/>
</dbReference>
<dbReference type="SUPFAM" id="SSF50475">
    <property type="entry name" value="FMN-binding split barrel"/>
    <property type="match status" value="1"/>
</dbReference>
<gene>
    <name evidence="2" type="ORF">Fot_27381</name>
</gene>
<dbReference type="PANTHER" id="PTHR13343:SF17">
    <property type="entry name" value="CELLULAR REPRESSOR OF E1A-STIMULATED GENES, ISOFORM A"/>
    <property type="match status" value="1"/>
</dbReference>
<keyword evidence="3" id="KW-1185">Reference proteome</keyword>
<dbReference type="Pfam" id="PF13883">
    <property type="entry name" value="CREG_beta-barrel"/>
    <property type="match status" value="1"/>
</dbReference>
<dbReference type="InterPro" id="IPR012349">
    <property type="entry name" value="Split_barrel_FMN-bd"/>
</dbReference>
<evidence type="ECO:0000313" key="3">
    <source>
        <dbReference type="Proteomes" id="UP001604277"/>
    </source>
</evidence>
<protein>
    <submittedName>
        <fullName evidence="2">Pyridoxamine 5'-phosphate oxidase family protein</fullName>
    </submittedName>
</protein>
<accession>A0ABD1UG07</accession>
<evidence type="ECO:0000313" key="2">
    <source>
        <dbReference type="EMBL" id="KAL2523458.1"/>
    </source>
</evidence>
<feature type="domain" description="CREG-like beta-barrel" evidence="1">
    <location>
        <begin position="41"/>
        <end position="202"/>
    </location>
</feature>
<comment type="caution">
    <text evidence="2">The sequence shown here is derived from an EMBL/GenBank/DDBJ whole genome shotgun (WGS) entry which is preliminary data.</text>
</comment>
<organism evidence="2 3">
    <name type="scientific">Forsythia ovata</name>
    <dbReference type="NCBI Taxonomy" id="205694"/>
    <lineage>
        <taxon>Eukaryota</taxon>
        <taxon>Viridiplantae</taxon>
        <taxon>Streptophyta</taxon>
        <taxon>Embryophyta</taxon>
        <taxon>Tracheophyta</taxon>
        <taxon>Spermatophyta</taxon>
        <taxon>Magnoliopsida</taxon>
        <taxon>eudicotyledons</taxon>
        <taxon>Gunneridae</taxon>
        <taxon>Pentapetalae</taxon>
        <taxon>asterids</taxon>
        <taxon>lamiids</taxon>
        <taxon>Lamiales</taxon>
        <taxon>Oleaceae</taxon>
        <taxon>Forsythieae</taxon>
        <taxon>Forsythia</taxon>
    </lineage>
</organism>
<dbReference type="GO" id="GO:0005737">
    <property type="term" value="C:cytoplasm"/>
    <property type="evidence" value="ECO:0007669"/>
    <property type="project" value="UniProtKB-ARBA"/>
</dbReference>
<proteinExistence type="predicted"/>
<evidence type="ECO:0000259" key="1">
    <source>
        <dbReference type="Pfam" id="PF13883"/>
    </source>
</evidence>